<dbReference type="Pfam" id="PF00704">
    <property type="entry name" value="Glyco_hydro_18"/>
    <property type="match status" value="1"/>
</dbReference>
<name>A0A5N5X0I8_9EURO</name>
<dbReference type="PANTHER" id="PTHR11177">
    <property type="entry name" value="CHITINASE"/>
    <property type="match status" value="1"/>
</dbReference>
<feature type="region of interest" description="Disordered" evidence="2">
    <location>
        <begin position="381"/>
        <end position="405"/>
    </location>
</feature>
<keyword evidence="3" id="KW-0732">Signal</keyword>
<dbReference type="Gene3D" id="3.20.20.80">
    <property type="entry name" value="Glycosidases"/>
    <property type="match status" value="1"/>
</dbReference>
<evidence type="ECO:0000313" key="5">
    <source>
        <dbReference type="EMBL" id="KAB8073004.1"/>
    </source>
</evidence>
<evidence type="ECO:0000259" key="4">
    <source>
        <dbReference type="PROSITE" id="PS51910"/>
    </source>
</evidence>
<dbReference type="AlphaFoldDB" id="A0A5N5X0I8"/>
<dbReference type="InterPro" id="IPR011583">
    <property type="entry name" value="Chitinase_II/V-like_cat"/>
</dbReference>
<dbReference type="GO" id="GO:0008061">
    <property type="term" value="F:chitin binding"/>
    <property type="evidence" value="ECO:0007669"/>
    <property type="project" value="InterPro"/>
</dbReference>
<dbReference type="SMART" id="SM00636">
    <property type="entry name" value="Glyco_18"/>
    <property type="match status" value="1"/>
</dbReference>
<feature type="signal peptide" evidence="3">
    <location>
        <begin position="1"/>
        <end position="21"/>
    </location>
</feature>
<evidence type="ECO:0000256" key="2">
    <source>
        <dbReference type="SAM" id="MobiDB-lite"/>
    </source>
</evidence>
<dbReference type="InterPro" id="IPR017853">
    <property type="entry name" value="GH"/>
</dbReference>
<gene>
    <name evidence="5" type="ORF">BDV29DRAFT_176314</name>
</gene>
<feature type="domain" description="GH18" evidence="4">
    <location>
        <begin position="22"/>
        <end position="378"/>
    </location>
</feature>
<proteinExistence type="predicted"/>
<feature type="compositionally biased region" description="Low complexity" evidence="2">
    <location>
        <begin position="381"/>
        <end position="396"/>
    </location>
</feature>
<dbReference type="GO" id="GO:0005975">
    <property type="term" value="P:carbohydrate metabolic process"/>
    <property type="evidence" value="ECO:0007669"/>
    <property type="project" value="InterPro"/>
</dbReference>
<reference evidence="5 6" key="1">
    <citation type="submission" date="2019-04" db="EMBL/GenBank/DDBJ databases">
        <title>Friends and foes A comparative genomics study of 23 Aspergillus species from section Flavi.</title>
        <authorList>
            <consortium name="DOE Joint Genome Institute"/>
            <person name="Kjaerbolling I."/>
            <person name="Vesth T."/>
            <person name="Frisvad J.C."/>
            <person name="Nybo J.L."/>
            <person name="Theobald S."/>
            <person name="Kildgaard S."/>
            <person name="Isbrandt T."/>
            <person name="Kuo A."/>
            <person name="Sato A."/>
            <person name="Lyhne E.K."/>
            <person name="Kogle M.E."/>
            <person name="Wiebenga A."/>
            <person name="Kun R.S."/>
            <person name="Lubbers R.J."/>
            <person name="Makela M.R."/>
            <person name="Barry K."/>
            <person name="Chovatia M."/>
            <person name="Clum A."/>
            <person name="Daum C."/>
            <person name="Haridas S."/>
            <person name="He G."/>
            <person name="LaButti K."/>
            <person name="Lipzen A."/>
            <person name="Mondo S."/>
            <person name="Riley R."/>
            <person name="Salamov A."/>
            <person name="Simmons B.A."/>
            <person name="Magnuson J.K."/>
            <person name="Henrissat B."/>
            <person name="Mortensen U.H."/>
            <person name="Larsen T.O."/>
            <person name="Devries R.P."/>
            <person name="Grigoriev I.V."/>
            <person name="Machida M."/>
            <person name="Baker S.E."/>
            <person name="Andersen M.R."/>
        </authorList>
    </citation>
    <scope>NUCLEOTIDE SEQUENCE [LARGE SCALE GENOMIC DNA]</scope>
    <source>
        <strain evidence="5 6">CBS 151.66</strain>
    </source>
</reference>
<dbReference type="PANTHER" id="PTHR11177:SF378">
    <property type="entry name" value="CHITINASE"/>
    <property type="match status" value="1"/>
</dbReference>
<dbReference type="SUPFAM" id="SSF51445">
    <property type="entry name" value="(Trans)glycosidases"/>
    <property type="match status" value="1"/>
</dbReference>
<evidence type="ECO:0000256" key="1">
    <source>
        <dbReference type="ARBA" id="ARBA00012729"/>
    </source>
</evidence>
<dbReference type="GO" id="GO:0005576">
    <property type="term" value="C:extracellular region"/>
    <property type="evidence" value="ECO:0007669"/>
    <property type="project" value="TreeGrafter"/>
</dbReference>
<dbReference type="InterPro" id="IPR050314">
    <property type="entry name" value="Glycosyl_Hydrlase_18"/>
</dbReference>
<keyword evidence="6" id="KW-1185">Reference proteome</keyword>
<dbReference type="Proteomes" id="UP000326565">
    <property type="component" value="Unassembled WGS sequence"/>
</dbReference>
<dbReference type="OrthoDB" id="73875at2759"/>
<protein>
    <recommendedName>
        <fullName evidence="1">chitinase</fullName>
        <ecNumber evidence="1">3.2.1.14</ecNumber>
    </recommendedName>
</protein>
<dbReference type="GO" id="GO:0008843">
    <property type="term" value="F:endochitinase activity"/>
    <property type="evidence" value="ECO:0007669"/>
    <property type="project" value="UniProtKB-EC"/>
</dbReference>
<dbReference type="GO" id="GO:0006032">
    <property type="term" value="P:chitin catabolic process"/>
    <property type="evidence" value="ECO:0007669"/>
    <property type="project" value="TreeGrafter"/>
</dbReference>
<dbReference type="FunFam" id="3.20.20.80:FF:000159">
    <property type="entry name" value="Class V chitinase, putative"/>
    <property type="match status" value="1"/>
</dbReference>
<dbReference type="EC" id="3.2.1.14" evidence="1"/>
<dbReference type="EMBL" id="ML732235">
    <property type="protein sequence ID" value="KAB8073004.1"/>
    <property type="molecule type" value="Genomic_DNA"/>
</dbReference>
<sequence>MATLLYALVLCLLTISQDVYAARYIMYLTGQHNVVPEAPLVSDITHVALAFMRSSIFNSQNVTEWPLFTTVEATRSKFPSGTAIMVAIGGWGDTQGFSEAAATDTSRKLFARNIRKMVEQTGADGVDIDWEYPGGNGEDYKQTPNAEKAWEIESYPKLLAEIRSALGPNKVISAAVPGLRRDMIAFTRETIPAISASLDFFNIMTYDLINRRDDVTKHHTGVQSSLDSIDAYLENGVSPEKANLGFAFYVKWFITRPDVGCLQHPLGCKTVLMEDPSTGADLGQAGAFSWHDQVPSELADSYNRALSQGKYDTEGGGYYFWDAGENIFWSFDTPDAIEKKFPLVVAPKNLGGVFAWGLGEDAPDFAHLRALTAGVGKHISTSTESSCSGSTPCSQSKASRGKEEL</sequence>
<organism evidence="5 6">
    <name type="scientific">Aspergillus leporis</name>
    <dbReference type="NCBI Taxonomy" id="41062"/>
    <lineage>
        <taxon>Eukaryota</taxon>
        <taxon>Fungi</taxon>
        <taxon>Dikarya</taxon>
        <taxon>Ascomycota</taxon>
        <taxon>Pezizomycotina</taxon>
        <taxon>Eurotiomycetes</taxon>
        <taxon>Eurotiomycetidae</taxon>
        <taxon>Eurotiales</taxon>
        <taxon>Aspergillaceae</taxon>
        <taxon>Aspergillus</taxon>
        <taxon>Aspergillus subgen. Circumdati</taxon>
    </lineage>
</organism>
<dbReference type="PROSITE" id="PS51910">
    <property type="entry name" value="GH18_2"/>
    <property type="match status" value="1"/>
</dbReference>
<keyword evidence="5" id="KW-0378">Hydrolase</keyword>
<feature type="chain" id="PRO_5024806557" description="chitinase" evidence="3">
    <location>
        <begin position="22"/>
        <end position="405"/>
    </location>
</feature>
<dbReference type="InterPro" id="IPR001223">
    <property type="entry name" value="Glyco_hydro18_cat"/>
</dbReference>
<evidence type="ECO:0000256" key="3">
    <source>
        <dbReference type="SAM" id="SignalP"/>
    </source>
</evidence>
<evidence type="ECO:0000313" key="6">
    <source>
        <dbReference type="Proteomes" id="UP000326565"/>
    </source>
</evidence>
<accession>A0A5N5X0I8</accession>